<accession>H9ZV54</accession>
<dbReference type="EMBL" id="CP003254">
    <property type="protein sequence ID" value="AFH40214.1"/>
    <property type="molecule type" value="Genomic_DNA"/>
</dbReference>
<proteinExistence type="predicted"/>
<sequence length="269" mass="30332">MREPSLMGNLFGLQVFRAELLGPASFSLRDLERARRLRVLTYSASARLLARLSREVEELEVVFGYEGALPPEAAFQRLLEVQFLVQEEIAQSFQLEWKGEEAALAEKARRGGLRFLLSRRPSHAKLFLAEEADGRRWALLGSPNLSERALETGEFSQLEFAFLLEGEEAFRQLEALYEAVRGESDPLRPDLLLREAKPHELPLLEGAAKREVVLAVREVEVPAVMRVEYLPAPKRKAAQAIAQVAEAKRKGEVKVLTLGRKGRLDRYTA</sequence>
<evidence type="ECO:0000259" key="1">
    <source>
        <dbReference type="PROSITE" id="PS50035"/>
    </source>
</evidence>
<dbReference type="RefSeq" id="WP_014632239.1">
    <property type="nucleotide sequence ID" value="NC_017590.1"/>
</dbReference>
<name>H9ZV54_THETH</name>
<dbReference type="KEGG" id="ttl:TtJL18_2388"/>
<dbReference type="PATRIC" id="fig|798128.4.peg.2326"/>
<dbReference type="GO" id="GO:0006793">
    <property type="term" value="P:phosphorus metabolic process"/>
    <property type="evidence" value="ECO:0007669"/>
    <property type="project" value="UniProtKB-ARBA"/>
</dbReference>
<keyword evidence="2" id="KW-0614">Plasmid</keyword>
<dbReference type="AlphaFoldDB" id="H9ZV54"/>
<dbReference type="InterPro" id="IPR001736">
    <property type="entry name" value="PLipase_D/transphosphatidylase"/>
</dbReference>
<dbReference type="Proteomes" id="UP000007388">
    <property type="component" value="Plasmid pTTJL1802"/>
</dbReference>
<dbReference type="PROSITE" id="PS50035">
    <property type="entry name" value="PLD"/>
    <property type="match status" value="1"/>
</dbReference>
<dbReference type="GO" id="GO:0003824">
    <property type="term" value="F:catalytic activity"/>
    <property type="evidence" value="ECO:0007669"/>
    <property type="project" value="InterPro"/>
</dbReference>
<evidence type="ECO:0000313" key="3">
    <source>
        <dbReference type="Proteomes" id="UP000007388"/>
    </source>
</evidence>
<organism evidence="2 3">
    <name type="scientific">Thermus thermophilus JL-18</name>
    <dbReference type="NCBI Taxonomy" id="798128"/>
    <lineage>
        <taxon>Bacteria</taxon>
        <taxon>Thermotogati</taxon>
        <taxon>Deinococcota</taxon>
        <taxon>Deinococci</taxon>
        <taxon>Thermales</taxon>
        <taxon>Thermaceae</taxon>
        <taxon>Thermus</taxon>
    </lineage>
</organism>
<dbReference type="HOGENOM" id="CLU_1034179_0_0_0"/>
<reference evidence="2 3" key="1">
    <citation type="journal article" date="2013" name="Genome Announc.">
        <title>Whole Genome Sequencing of Thermus oshimai JL-2 and Thermus thermophilus JL-18, Incomplete Denitrifiers from the United States Great Basin.</title>
        <authorList>
            <person name="Murugapiran S.K."/>
            <person name="Huntemann M."/>
            <person name="Wei C.L."/>
            <person name="Han J."/>
            <person name="Detter J.C."/>
            <person name="Han C.S."/>
            <person name="Erkkila T.H."/>
            <person name="Teshima H."/>
            <person name="Chen A."/>
            <person name="Kyrpides N."/>
            <person name="Mavrommatis K."/>
            <person name="Markowitz V."/>
            <person name="Szeto E."/>
            <person name="Ivanova N."/>
            <person name="Pagani I."/>
            <person name="Lam J."/>
            <person name="McDonald A.I."/>
            <person name="Dodsworth J.A."/>
            <person name="Pati A."/>
            <person name="Goodwin L."/>
            <person name="Peters L."/>
            <person name="Pitluck S."/>
            <person name="Woyke T."/>
            <person name="Hedlund B.P."/>
        </authorList>
    </citation>
    <scope>NUCLEOTIDE SEQUENCE [LARGE SCALE GENOMIC DNA]</scope>
    <source>
        <strain evidence="2 3">JL-18</strain>
        <plasmid evidence="2 3">pTTJL1802</plasmid>
    </source>
</reference>
<feature type="domain" description="PLD phosphodiesterase" evidence="1">
    <location>
        <begin position="118"/>
        <end position="149"/>
    </location>
</feature>
<gene>
    <name evidence="2" type="ORF">TtJL18_2388</name>
</gene>
<protein>
    <recommendedName>
        <fullName evidence="1">PLD phosphodiesterase domain-containing protein</fullName>
    </recommendedName>
</protein>
<geneLocation type="plasmid" evidence="2 3">
    <name>pTTJL1802</name>
</geneLocation>
<evidence type="ECO:0000313" key="2">
    <source>
        <dbReference type="EMBL" id="AFH40214.1"/>
    </source>
</evidence>